<organism evidence="1">
    <name type="scientific">viral metagenome</name>
    <dbReference type="NCBI Taxonomy" id="1070528"/>
    <lineage>
        <taxon>unclassified sequences</taxon>
        <taxon>metagenomes</taxon>
        <taxon>organismal metagenomes</taxon>
    </lineage>
</organism>
<name>A0A6C0HDS1_9ZZZZ</name>
<dbReference type="EMBL" id="MN739929">
    <property type="protein sequence ID" value="QHT78153.1"/>
    <property type="molecule type" value="Genomic_DNA"/>
</dbReference>
<proteinExistence type="predicted"/>
<evidence type="ECO:0000313" key="1">
    <source>
        <dbReference type="EMBL" id="QHT78153.1"/>
    </source>
</evidence>
<sequence length="44" mass="5151">MDKKNVQNRKSEILFGKKLCNTDFLGFSFFIVKSIPKQVTMQKL</sequence>
<protein>
    <submittedName>
        <fullName evidence="1">Uncharacterized protein</fullName>
    </submittedName>
</protein>
<accession>A0A6C0HDS1</accession>
<dbReference type="AlphaFoldDB" id="A0A6C0HDS1"/>
<reference evidence="1" key="1">
    <citation type="journal article" date="2020" name="Nature">
        <title>Giant virus diversity and host interactions through global metagenomics.</title>
        <authorList>
            <person name="Schulz F."/>
            <person name="Roux S."/>
            <person name="Paez-Espino D."/>
            <person name="Jungbluth S."/>
            <person name="Walsh D.A."/>
            <person name="Denef V.J."/>
            <person name="McMahon K.D."/>
            <person name="Konstantinidis K.T."/>
            <person name="Eloe-Fadrosh E.A."/>
            <person name="Kyrpides N.C."/>
            <person name="Woyke T."/>
        </authorList>
    </citation>
    <scope>NUCLEOTIDE SEQUENCE</scope>
    <source>
        <strain evidence="1">GVMAG-M-3300023179-91</strain>
    </source>
</reference>